<protein>
    <submittedName>
        <fullName evidence="3">Tripartite-type tricarboxylate transporter receptor subunit TctC</fullName>
    </submittedName>
</protein>
<dbReference type="AlphaFoldDB" id="A0A4R3UZ13"/>
<dbReference type="CDD" id="cd13578">
    <property type="entry name" value="PBP2_Bug27"/>
    <property type="match status" value="1"/>
</dbReference>
<gene>
    <name evidence="3" type="ORF">EV686_107115</name>
</gene>
<feature type="signal peptide" evidence="2">
    <location>
        <begin position="1"/>
        <end position="20"/>
    </location>
</feature>
<keyword evidence="4" id="KW-1185">Reference proteome</keyword>
<dbReference type="Gene3D" id="3.40.190.150">
    <property type="entry name" value="Bordetella uptake gene, domain 1"/>
    <property type="match status" value="1"/>
</dbReference>
<evidence type="ECO:0000256" key="2">
    <source>
        <dbReference type="SAM" id="SignalP"/>
    </source>
</evidence>
<dbReference type="Gene3D" id="3.40.190.10">
    <property type="entry name" value="Periplasmic binding protein-like II"/>
    <property type="match status" value="1"/>
</dbReference>
<keyword evidence="3" id="KW-0675">Receptor</keyword>
<dbReference type="PANTHER" id="PTHR42928:SF5">
    <property type="entry name" value="BLR1237 PROTEIN"/>
    <property type="match status" value="1"/>
</dbReference>
<dbReference type="SUPFAM" id="SSF53850">
    <property type="entry name" value="Periplasmic binding protein-like II"/>
    <property type="match status" value="1"/>
</dbReference>
<dbReference type="PANTHER" id="PTHR42928">
    <property type="entry name" value="TRICARBOXYLATE-BINDING PROTEIN"/>
    <property type="match status" value="1"/>
</dbReference>
<dbReference type="InterPro" id="IPR042100">
    <property type="entry name" value="Bug_dom1"/>
</dbReference>
<evidence type="ECO:0000313" key="4">
    <source>
        <dbReference type="Proteomes" id="UP000294692"/>
    </source>
</evidence>
<name>A0A4R3UZ13_9BURK</name>
<accession>A0A4R3UZ13</accession>
<comment type="caution">
    <text evidence="3">The sequence shown here is derived from an EMBL/GenBank/DDBJ whole genome shotgun (WGS) entry which is preliminary data.</text>
</comment>
<feature type="chain" id="PRO_5020226169" evidence="2">
    <location>
        <begin position="21"/>
        <end position="322"/>
    </location>
</feature>
<proteinExistence type="inferred from homology"/>
<sequence length="322" mass="33912">MKYSMMIGLLAAAIFSGAAAADSGNFPQKQVTIVVPFPAGGTLDVLTRLLAQNLSKDWKQAVVVDNKPGAGTMIGTEYVARSAPDGHTIGMVANSFAINPALQENMRYDTARDFAPVSLLAYAPHVLVAHPGVGVGTLKEVLDKAKAAPGKLTFASFGSGTSPHLAVERLKAEAEIDVVHVPYKGQAPALTDLLGGHVQMMFANLPDVLPYIQSGELKAIAVADSQRADKLPDVPTFAEQGMADFNSNSWFGAVVPAKTPDGVVKQLGRDFERVLKLPEVRELLDGRGLQAVGMTPEDFAEYLAAEMQSAQALVKSSGAGAN</sequence>
<comment type="similarity">
    <text evidence="1">Belongs to the UPF0065 (bug) family.</text>
</comment>
<reference evidence="3 4" key="1">
    <citation type="submission" date="2019-03" db="EMBL/GenBank/DDBJ databases">
        <title>Genomic Encyclopedia of Type Strains, Phase IV (KMG-IV): sequencing the most valuable type-strain genomes for metagenomic binning, comparative biology and taxonomic classification.</title>
        <authorList>
            <person name="Goeker M."/>
        </authorList>
    </citation>
    <scope>NUCLEOTIDE SEQUENCE [LARGE SCALE GENOMIC DNA]</scope>
    <source>
        <strain evidence="3 4">DSM 100048</strain>
    </source>
</reference>
<dbReference type="OrthoDB" id="8678477at2"/>
<organism evidence="3 4">
    <name type="scientific">Paracandidimonas soli</name>
    <dbReference type="NCBI Taxonomy" id="1917182"/>
    <lineage>
        <taxon>Bacteria</taxon>
        <taxon>Pseudomonadati</taxon>
        <taxon>Pseudomonadota</taxon>
        <taxon>Betaproteobacteria</taxon>
        <taxon>Burkholderiales</taxon>
        <taxon>Alcaligenaceae</taxon>
        <taxon>Paracandidimonas</taxon>
    </lineage>
</organism>
<dbReference type="RefSeq" id="WP_132477538.1">
    <property type="nucleotide sequence ID" value="NZ_JBHRVM010000001.1"/>
</dbReference>
<dbReference type="PIRSF" id="PIRSF017082">
    <property type="entry name" value="YflP"/>
    <property type="match status" value="1"/>
</dbReference>
<dbReference type="Pfam" id="PF03401">
    <property type="entry name" value="TctC"/>
    <property type="match status" value="1"/>
</dbReference>
<dbReference type="InterPro" id="IPR005064">
    <property type="entry name" value="BUG"/>
</dbReference>
<dbReference type="Proteomes" id="UP000294692">
    <property type="component" value="Unassembled WGS sequence"/>
</dbReference>
<evidence type="ECO:0000256" key="1">
    <source>
        <dbReference type="ARBA" id="ARBA00006987"/>
    </source>
</evidence>
<dbReference type="EMBL" id="SMBX01000007">
    <property type="protein sequence ID" value="TCU96057.1"/>
    <property type="molecule type" value="Genomic_DNA"/>
</dbReference>
<evidence type="ECO:0000313" key="3">
    <source>
        <dbReference type="EMBL" id="TCU96057.1"/>
    </source>
</evidence>
<keyword evidence="2" id="KW-0732">Signal</keyword>